<feature type="chain" id="PRO_5041687384" description="Golvesin/Xly CBD-like domain-containing protein" evidence="1">
    <location>
        <begin position="22"/>
        <end position="596"/>
    </location>
</feature>
<dbReference type="KEGG" id="proo:MJB10_08050"/>
<organism evidence="3 4">
    <name type="scientific">Paenibacillus roseopurpureus</name>
    <dbReference type="NCBI Taxonomy" id="2918901"/>
    <lineage>
        <taxon>Bacteria</taxon>
        <taxon>Bacillati</taxon>
        <taxon>Bacillota</taxon>
        <taxon>Bacilli</taxon>
        <taxon>Bacillales</taxon>
        <taxon>Paenibacillaceae</taxon>
        <taxon>Paenibacillus</taxon>
    </lineage>
</organism>
<sequence>MRKAWLSSLCLMLILSFVVSVKEVGAAANEVTPIAWSTFTAAAPTDADTARIRSILVNSNKYALTEWYPTVKNYDAQTGTYLSFGGTAEDNIRPSASEAIALAASLKLGAYDAAVTGVSVSSATAIANKLISSLAYQHAANTSGGWGNHWQSALWASLAGTAGWLMWDDLSVTDREYVRKMVEYEANRFNTYTVPYYRNASGTIVIAGDSKGEENSWNAMILQLATSMMPNHPNYLTWMNKNVELMLSAFARPSDVTNNTIINGKSVATWIKGSNINEDGTMVNHNIIHPDYMATAIQNGNAALLYTLAGKATPSAALFNLDIVYDTMVDLNFTAGTNIPPGGTVAAPGGTIFVDGGSDIYYPQGNDWGIGRRMNFAHLDAQARALGYDTLASQKGAYWEPYHAQKVLDMQTRYTDGHTYSGNSEDTYGGREEWVAQHAGRAFLTKWISAQNKYTLTNEAPSMEIIVDNSDGGVTKSSGWLSSSTSSLRIGSDYLQDGNTNKGALNATFTPVLPVTGTYSVYVYYNAAANRANNVPFTITHASGTASVGVNQQINGGTWVQLGTYTFNSGSTGSVTISNTGTSGYVIADAVKFVKQ</sequence>
<keyword evidence="1" id="KW-0732">Signal</keyword>
<dbReference type="RefSeq" id="WP_314803293.1">
    <property type="nucleotide sequence ID" value="NZ_CP130319.1"/>
</dbReference>
<reference evidence="3" key="1">
    <citation type="submission" date="2022-02" db="EMBL/GenBank/DDBJ databases">
        <title>Paenibacillus sp. MBLB1832 Whole Genome Shotgun Sequencing.</title>
        <authorList>
            <person name="Hwang C.Y."/>
            <person name="Cho E.-S."/>
            <person name="Seo M.-J."/>
        </authorList>
    </citation>
    <scope>NUCLEOTIDE SEQUENCE</scope>
    <source>
        <strain evidence="3">MBLB1832</strain>
    </source>
</reference>
<evidence type="ECO:0000259" key="2">
    <source>
        <dbReference type="Pfam" id="PF25275"/>
    </source>
</evidence>
<keyword evidence="4" id="KW-1185">Reference proteome</keyword>
<accession>A0AA96LU13</accession>
<feature type="signal peptide" evidence="1">
    <location>
        <begin position="1"/>
        <end position="21"/>
    </location>
</feature>
<proteinExistence type="predicted"/>
<dbReference type="AlphaFoldDB" id="A0AA96LU13"/>
<evidence type="ECO:0000313" key="4">
    <source>
        <dbReference type="Proteomes" id="UP001304650"/>
    </source>
</evidence>
<dbReference type="Pfam" id="PF25275">
    <property type="entry name" value="Golvesin_C"/>
    <property type="match status" value="1"/>
</dbReference>
<evidence type="ECO:0000313" key="3">
    <source>
        <dbReference type="EMBL" id="WNR46033.1"/>
    </source>
</evidence>
<gene>
    <name evidence="3" type="ORF">MJB10_08050</name>
</gene>
<protein>
    <recommendedName>
        <fullName evidence="2">Golvesin/Xly CBD-like domain-containing protein</fullName>
    </recommendedName>
</protein>
<evidence type="ECO:0000256" key="1">
    <source>
        <dbReference type="SAM" id="SignalP"/>
    </source>
</evidence>
<dbReference type="InterPro" id="IPR033803">
    <property type="entry name" value="CBD-like_Golvesin-Xly"/>
</dbReference>
<name>A0AA96LU13_9BACL</name>
<dbReference type="EMBL" id="CP130319">
    <property type="protein sequence ID" value="WNR46033.1"/>
    <property type="molecule type" value="Genomic_DNA"/>
</dbReference>
<feature type="domain" description="Golvesin/Xly CBD-like" evidence="2">
    <location>
        <begin position="465"/>
        <end position="594"/>
    </location>
</feature>
<dbReference type="Proteomes" id="UP001304650">
    <property type="component" value="Chromosome"/>
</dbReference>